<reference evidence="5 6" key="1">
    <citation type="submission" date="2020-01" db="EMBL/GenBank/DDBJ databases">
        <title>Genomes of bacteria type strains.</title>
        <authorList>
            <person name="Chen J."/>
            <person name="Zhu S."/>
            <person name="Yang J."/>
        </authorList>
    </citation>
    <scope>NUCLEOTIDE SEQUENCE [LARGE SCALE GENOMIC DNA]</scope>
    <source>
        <strain evidence="5 6">DSM 16655</strain>
    </source>
</reference>
<evidence type="ECO:0000256" key="3">
    <source>
        <dbReference type="ARBA" id="ARBA00022840"/>
    </source>
</evidence>
<proteinExistence type="predicted"/>
<dbReference type="PANTHER" id="PTHR45772:SF9">
    <property type="entry name" value="CONSERVED COMPONENT OF ABC TRANSPORTER FOR NATURAL AMINO ACIDS"/>
    <property type="match status" value="1"/>
</dbReference>
<dbReference type="GO" id="GO:0005524">
    <property type="term" value="F:ATP binding"/>
    <property type="evidence" value="ECO:0007669"/>
    <property type="project" value="UniProtKB-KW"/>
</dbReference>
<feature type="domain" description="ABC transporter" evidence="4">
    <location>
        <begin position="4"/>
        <end position="238"/>
    </location>
</feature>
<evidence type="ECO:0000256" key="1">
    <source>
        <dbReference type="ARBA" id="ARBA00022448"/>
    </source>
</evidence>
<accession>A0ABT1CVX4</accession>
<evidence type="ECO:0000256" key="2">
    <source>
        <dbReference type="ARBA" id="ARBA00022741"/>
    </source>
</evidence>
<evidence type="ECO:0000313" key="6">
    <source>
        <dbReference type="Proteomes" id="UP001320715"/>
    </source>
</evidence>
<dbReference type="InterPro" id="IPR027417">
    <property type="entry name" value="P-loop_NTPase"/>
</dbReference>
<keyword evidence="3 5" id="KW-0067">ATP-binding</keyword>
<dbReference type="InterPro" id="IPR032823">
    <property type="entry name" value="BCA_ABC_TP_C"/>
</dbReference>
<name>A0ABT1CVX4_9HYPH</name>
<dbReference type="InterPro" id="IPR003439">
    <property type="entry name" value="ABC_transporter-like_ATP-bd"/>
</dbReference>
<dbReference type="Gene3D" id="3.40.50.300">
    <property type="entry name" value="P-loop containing nucleotide triphosphate hydrolases"/>
    <property type="match status" value="1"/>
</dbReference>
<protein>
    <submittedName>
        <fullName evidence="5">ATP-binding cassette domain-containing protein</fullName>
    </submittedName>
</protein>
<dbReference type="PROSITE" id="PS50893">
    <property type="entry name" value="ABC_TRANSPORTER_2"/>
    <property type="match status" value="1"/>
</dbReference>
<dbReference type="EMBL" id="JAAAML010000003">
    <property type="protein sequence ID" value="MCO6410324.1"/>
    <property type="molecule type" value="Genomic_DNA"/>
</dbReference>
<dbReference type="SUPFAM" id="SSF52540">
    <property type="entry name" value="P-loop containing nucleoside triphosphate hydrolases"/>
    <property type="match status" value="1"/>
</dbReference>
<gene>
    <name evidence="5" type="ORF">GTW23_19260</name>
</gene>
<evidence type="ECO:0000259" key="4">
    <source>
        <dbReference type="PROSITE" id="PS50893"/>
    </source>
</evidence>
<keyword evidence="2" id="KW-0547">Nucleotide-binding</keyword>
<sequence>MTLLHVDTVSRFFGGLKAVDQVSFEMESGTIMGLLGPNGSGKTTLLNLISGFLAPSSGKIIFNGRNLAGARVDKIARAGIARTFQLVRILPSLTLLENVMLPAVFGHRAHWGKEAERVAHAALQKTGLGDRANASAGDLNYIDQKRLELARALAAEPELLLLDEWLAGLNPTELQEGIRLIESLSGSGITIIMVEHIMEAVRALCPRCAVMNAGRLIADGETSTVLSDKAVIAAYLGDAEYA</sequence>
<dbReference type="RefSeq" id="WP_252916941.1">
    <property type="nucleotide sequence ID" value="NZ_JAAAML010000003.1"/>
</dbReference>
<keyword evidence="6" id="KW-1185">Reference proteome</keyword>
<organism evidence="5 6">
    <name type="scientific">Hoeflea alexandrii</name>
    <dbReference type="NCBI Taxonomy" id="288436"/>
    <lineage>
        <taxon>Bacteria</taxon>
        <taxon>Pseudomonadati</taxon>
        <taxon>Pseudomonadota</taxon>
        <taxon>Alphaproteobacteria</taxon>
        <taxon>Hyphomicrobiales</taxon>
        <taxon>Rhizobiaceae</taxon>
        <taxon>Hoeflea</taxon>
    </lineage>
</organism>
<dbReference type="CDD" id="cd03219">
    <property type="entry name" value="ABC_Mj1267_LivG_branched"/>
    <property type="match status" value="1"/>
</dbReference>
<dbReference type="Pfam" id="PF12399">
    <property type="entry name" value="BCA_ABC_TP_C"/>
    <property type="match status" value="1"/>
</dbReference>
<keyword evidence="1" id="KW-0813">Transport</keyword>
<evidence type="ECO:0000313" key="5">
    <source>
        <dbReference type="EMBL" id="MCO6410324.1"/>
    </source>
</evidence>
<dbReference type="InterPro" id="IPR003593">
    <property type="entry name" value="AAA+_ATPase"/>
</dbReference>
<dbReference type="Proteomes" id="UP001320715">
    <property type="component" value="Unassembled WGS sequence"/>
</dbReference>
<dbReference type="Pfam" id="PF00005">
    <property type="entry name" value="ABC_tran"/>
    <property type="match status" value="1"/>
</dbReference>
<dbReference type="PANTHER" id="PTHR45772">
    <property type="entry name" value="CONSERVED COMPONENT OF ABC TRANSPORTER FOR NATURAL AMINO ACIDS-RELATED"/>
    <property type="match status" value="1"/>
</dbReference>
<dbReference type="SMART" id="SM00382">
    <property type="entry name" value="AAA"/>
    <property type="match status" value="1"/>
</dbReference>
<dbReference type="InterPro" id="IPR051120">
    <property type="entry name" value="ABC_AA/LPS_Transport"/>
</dbReference>
<comment type="caution">
    <text evidence="5">The sequence shown here is derived from an EMBL/GenBank/DDBJ whole genome shotgun (WGS) entry which is preliminary data.</text>
</comment>